<evidence type="ECO:0000313" key="12">
    <source>
        <dbReference type="EMBL" id="KUJ18995.1"/>
    </source>
</evidence>
<dbReference type="PANTHER" id="PTHR48182">
    <property type="entry name" value="PROTEIN SERAC1"/>
    <property type="match status" value="1"/>
</dbReference>
<comment type="subcellular location">
    <subcellularLocation>
        <location evidence="2">Endoplasmic reticulum</location>
    </subcellularLocation>
    <subcellularLocation>
        <location evidence="3">Membrane</location>
    </subcellularLocation>
    <subcellularLocation>
        <location evidence="1">Mitochondrion</location>
    </subcellularLocation>
</comment>
<sequence>MNPSLWKSLRVGSRKNELSPTAKEGGLESSTDGNSQRTPQVSTAPANIVDIETLGKDASQDQLAVLQSSIPRSITPVLKDQYTLYPLHTSSNANSVPCEGHYAIDFVAVHGIDGGSHKTWTHGNGYYWLQDSIPNDFPGARVYSFGYPAEVLFTRGKSDISDFASALLEEVKATRSTKEDQRRPLIFICHSMGGIVVKQAMNISVFEKDRFGTIREAVFAIMFFGTPHRGSDYAKFFTNLARVVNVPLMSTSRFTGKTRVDLIKSLNRHSKTLSENSKQFRLQTNNFKIHSFLEQDSTPPLNEKVVDDMSACLGVEKETLHPMLGCDHRTLCRFSGRDDLHYKRVFNVLQEIATEATTKFEAELTAEDEPCLHSLSFQTMTSRLQETTLSAPHPKSCTWILTHPSFHSWTKSNENRLLCIKGHPGTGKSTLMSFLHHHHLIHAPADTIILSFFFHGNGSSLQKSELGMFRSLLHQLYKQSFHARKQILAFYQQRVKESGVCGNDWEWQAPELREVFTSILTSQSSIEAGVRSTKEVLIFIDALDEAVAGGGSKAAKELLDYFNDLLEKGRVRGIKICTSNRHYPVISPLLAKILVINVEGENRHDIAAFVSHSLYHGVESWASEDEEEKRELEEALVSKAASVFLWAKLRVEKVVKGLNDGVFGVRDVSAMVKRMRSLVKRSGMGR</sequence>
<keyword evidence="6" id="KW-0256">Endoplasmic reticulum</keyword>
<evidence type="ECO:0008006" key="14">
    <source>
        <dbReference type="Google" id="ProtNLM"/>
    </source>
</evidence>
<dbReference type="InterPro" id="IPR029058">
    <property type="entry name" value="AB_hydrolase_fold"/>
</dbReference>
<evidence type="ECO:0000259" key="11">
    <source>
        <dbReference type="Pfam" id="PF24883"/>
    </source>
</evidence>
<dbReference type="KEGG" id="psco:LY89DRAFT_509337"/>
<gene>
    <name evidence="12" type="ORF">LY89DRAFT_509337</name>
</gene>
<evidence type="ECO:0000256" key="6">
    <source>
        <dbReference type="ARBA" id="ARBA00022824"/>
    </source>
</evidence>
<evidence type="ECO:0000259" key="10">
    <source>
        <dbReference type="Pfam" id="PF05057"/>
    </source>
</evidence>
<keyword evidence="5" id="KW-0677">Repeat</keyword>
<keyword evidence="13" id="KW-1185">Reference proteome</keyword>
<dbReference type="SUPFAM" id="SSF52540">
    <property type="entry name" value="P-loop containing nucleoside triphosphate hydrolases"/>
    <property type="match status" value="1"/>
</dbReference>
<dbReference type="SUPFAM" id="SSF53474">
    <property type="entry name" value="alpha/beta-Hydrolases"/>
    <property type="match status" value="1"/>
</dbReference>
<dbReference type="GO" id="GO:0016020">
    <property type="term" value="C:membrane"/>
    <property type="evidence" value="ECO:0007669"/>
    <property type="project" value="UniProtKB-SubCell"/>
</dbReference>
<organism evidence="12 13">
    <name type="scientific">Mollisia scopiformis</name>
    <name type="common">Conifer needle endophyte fungus</name>
    <name type="synonym">Phialocephala scopiformis</name>
    <dbReference type="NCBI Taxonomy" id="149040"/>
    <lineage>
        <taxon>Eukaryota</taxon>
        <taxon>Fungi</taxon>
        <taxon>Dikarya</taxon>
        <taxon>Ascomycota</taxon>
        <taxon>Pezizomycotina</taxon>
        <taxon>Leotiomycetes</taxon>
        <taxon>Helotiales</taxon>
        <taxon>Mollisiaceae</taxon>
        <taxon>Mollisia</taxon>
    </lineage>
</organism>
<dbReference type="InterPro" id="IPR056884">
    <property type="entry name" value="NPHP3-like_N"/>
</dbReference>
<comment type="similarity">
    <text evidence="4">Belongs to the putative lipase ROG1 family.</text>
</comment>
<proteinExistence type="inferred from homology"/>
<dbReference type="Gene3D" id="3.40.50.1820">
    <property type="entry name" value="alpha/beta hydrolase"/>
    <property type="match status" value="1"/>
</dbReference>
<feature type="region of interest" description="Disordered" evidence="9">
    <location>
        <begin position="1"/>
        <end position="45"/>
    </location>
</feature>
<protein>
    <recommendedName>
        <fullName evidence="14">NACHT domain-containing protein</fullName>
    </recommendedName>
</protein>
<dbReference type="Pfam" id="PF24883">
    <property type="entry name" value="NPHP3_N"/>
    <property type="match status" value="1"/>
</dbReference>
<evidence type="ECO:0000256" key="9">
    <source>
        <dbReference type="SAM" id="MobiDB-lite"/>
    </source>
</evidence>
<dbReference type="InterPro" id="IPR007751">
    <property type="entry name" value="DUF676_lipase-like"/>
</dbReference>
<evidence type="ECO:0000313" key="13">
    <source>
        <dbReference type="Proteomes" id="UP000070700"/>
    </source>
</evidence>
<evidence type="ECO:0000256" key="7">
    <source>
        <dbReference type="ARBA" id="ARBA00023128"/>
    </source>
</evidence>
<dbReference type="Pfam" id="PF05057">
    <property type="entry name" value="DUF676"/>
    <property type="match status" value="1"/>
</dbReference>
<dbReference type="Gene3D" id="3.40.50.300">
    <property type="entry name" value="P-loop containing nucleotide triphosphate hydrolases"/>
    <property type="match status" value="1"/>
</dbReference>
<reference evidence="12 13" key="1">
    <citation type="submission" date="2015-10" db="EMBL/GenBank/DDBJ databases">
        <title>Full genome of DAOMC 229536 Phialocephala scopiformis, a fungal endophyte of spruce producing the potent anti-insectan compound rugulosin.</title>
        <authorList>
            <consortium name="DOE Joint Genome Institute"/>
            <person name="Walker A.K."/>
            <person name="Frasz S.L."/>
            <person name="Seifert K.A."/>
            <person name="Miller J.D."/>
            <person name="Mondo S.J."/>
            <person name="Labutti K."/>
            <person name="Lipzen A."/>
            <person name="Dockter R."/>
            <person name="Kennedy M."/>
            <person name="Grigoriev I.V."/>
            <person name="Spatafora J.W."/>
        </authorList>
    </citation>
    <scope>NUCLEOTIDE SEQUENCE [LARGE SCALE GENOMIC DNA]</scope>
    <source>
        <strain evidence="12 13">CBS 120377</strain>
    </source>
</reference>
<keyword evidence="7" id="KW-0496">Mitochondrion</keyword>
<dbReference type="AlphaFoldDB" id="A0A194XFM2"/>
<dbReference type="OrthoDB" id="7464126at2759"/>
<dbReference type="InParanoid" id="A0A194XFM2"/>
<keyword evidence="8" id="KW-0472">Membrane</keyword>
<dbReference type="GeneID" id="28817787"/>
<dbReference type="InterPro" id="IPR052374">
    <property type="entry name" value="SERAC1"/>
</dbReference>
<name>A0A194XFM2_MOLSC</name>
<evidence type="ECO:0000256" key="4">
    <source>
        <dbReference type="ARBA" id="ARBA00007920"/>
    </source>
</evidence>
<evidence type="ECO:0000256" key="8">
    <source>
        <dbReference type="ARBA" id="ARBA00023136"/>
    </source>
</evidence>
<dbReference type="PANTHER" id="PTHR48182:SF2">
    <property type="entry name" value="PROTEIN SERAC1"/>
    <property type="match status" value="1"/>
</dbReference>
<evidence type="ECO:0000256" key="3">
    <source>
        <dbReference type="ARBA" id="ARBA00004370"/>
    </source>
</evidence>
<dbReference type="RefSeq" id="XP_018073350.1">
    <property type="nucleotide sequence ID" value="XM_018208061.1"/>
</dbReference>
<evidence type="ECO:0000256" key="2">
    <source>
        <dbReference type="ARBA" id="ARBA00004240"/>
    </source>
</evidence>
<dbReference type="InterPro" id="IPR027417">
    <property type="entry name" value="P-loop_NTPase"/>
</dbReference>
<dbReference type="Proteomes" id="UP000070700">
    <property type="component" value="Unassembled WGS sequence"/>
</dbReference>
<feature type="compositionally biased region" description="Polar residues" evidence="9">
    <location>
        <begin position="28"/>
        <end position="45"/>
    </location>
</feature>
<dbReference type="EMBL" id="KQ947412">
    <property type="protein sequence ID" value="KUJ18995.1"/>
    <property type="molecule type" value="Genomic_DNA"/>
</dbReference>
<feature type="domain" description="DUF676" evidence="10">
    <location>
        <begin position="106"/>
        <end position="238"/>
    </location>
</feature>
<dbReference type="GO" id="GO:0005739">
    <property type="term" value="C:mitochondrion"/>
    <property type="evidence" value="ECO:0007669"/>
    <property type="project" value="UniProtKB-SubCell"/>
</dbReference>
<dbReference type="GO" id="GO:0005783">
    <property type="term" value="C:endoplasmic reticulum"/>
    <property type="evidence" value="ECO:0007669"/>
    <property type="project" value="UniProtKB-SubCell"/>
</dbReference>
<evidence type="ECO:0000256" key="1">
    <source>
        <dbReference type="ARBA" id="ARBA00004173"/>
    </source>
</evidence>
<feature type="domain" description="Nephrocystin 3-like N-terminal" evidence="11">
    <location>
        <begin position="396"/>
        <end position="580"/>
    </location>
</feature>
<evidence type="ECO:0000256" key="5">
    <source>
        <dbReference type="ARBA" id="ARBA00022737"/>
    </source>
</evidence>
<accession>A0A194XFM2</accession>